<gene>
    <name evidence="2" type="ORF">UR21_C0001G0019</name>
</gene>
<organism evidence="2 3">
    <name type="scientific">Candidatus Woesebacteria bacterium GW2011_GWC2_31_9</name>
    <dbReference type="NCBI Taxonomy" id="1618586"/>
    <lineage>
        <taxon>Bacteria</taxon>
        <taxon>Candidatus Woeseibacteriota</taxon>
    </lineage>
</organism>
<feature type="transmembrane region" description="Helical" evidence="1">
    <location>
        <begin position="236"/>
        <end position="259"/>
    </location>
</feature>
<dbReference type="GO" id="GO:0008168">
    <property type="term" value="F:methyltransferase activity"/>
    <property type="evidence" value="ECO:0007669"/>
    <property type="project" value="UniProtKB-KW"/>
</dbReference>
<keyword evidence="1" id="KW-0472">Membrane</keyword>
<name>A0A0F9YLT3_9BACT</name>
<dbReference type="Proteomes" id="UP000034803">
    <property type="component" value="Unassembled WGS sequence"/>
</dbReference>
<accession>A0A0F9YLT3</accession>
<keyword evidence="2" id="KW-0489">Methyltransferase</keyword>
<dbReference type="AlphaFoldDB" id="A0A0F9YLT3"/>
<keyword evidence="1" id="KW-0812">Transmembrane</keyword>
<evidence type="ECO:0000256" key="1">
    <source>
        <dbReference type="SAM" id="Phobius"/>
    </source>
</evidence>
<sequence>MYMQRKFIINFDQKLQIGFTYPIPLHIEKYYSNNYWVSKNLLGNIKKTVFNIFQKRRVNWIIKSFSNGKILDVGSGEANYYKNLPKKYSVTNIEPIGSKVKNPSVLKLNLLKWDTKNKFDCICFWESLEHTSNPIKYINKAYNLLNKNGYIFIEYPKYNCLESKLFGKYWFHQDLPRHLSHLTDKGLKLILKTSGFKKIKVDKVFSFEYAPWGFMASILNYLKINLTDNIKTNGNLIIFILLTPLLFLSIIIEIVLYIFNKSPIGMISAKKYEK</sequence>
<keyword evidence="2" id="KW-0808">Transferase</keyword>
<evidence type="ECO:0000313" key="2">
    <source>
        <dbReference type="EMBL" id="KKP32223.1"/>
    </source>
</evidence>
<protein>
    <submittedName>
        <fullName evidence="2">Methylase involved in ubiquinone/menaquinone biosynthesis</fullName>
    </submittedName>
</protein>
<dbReference type="InterPro" id="IPR029063">
    <property type="entry name" value="SAM-dependent_MTases_sf"/>
</dbReference>
<evidence type="ECO:0000313" key="3">
    <source>
        <dbReference type="Proteomes" id="UP000034803"/>
    </source>
</evidence>
<feature type="transmembrane region" description="Helical" evidence="1">
    <location>
        <begin position="204"/>
        <end position="224"/>
    </location>
</feature>
<dbReference type="EMBL" id="LBOI01000001">
    <property type="protein sequence ID" value="KKP32223.1"/>
    <property type="molecule type" value="Genomic_DNA"/>
</dbReference>
<dbReference type="GO" id="GO:0032259">
    <property type="term" value="P:methylation"/>
    <property type="evidence" value="ECO:0007669"/>
    <property type="project" value="UniProtKB-KW"/>
</dbReference>
<proteinExistence type="predicted"/>
<comment type="caution">
    <text evidence="2">The sequence shown here is derived from an EMBL/GenBank/DDBJ whole genome shotgun (WGS) entry which is preliminary data.</text>
</comment>
<keyword evidence="2" id="KW-0830">Ubiquinone</keyword>
<dbReference type="Gene3D" id="3.40.50.150">
    <property type="entry name" value="Vaccinia Virus protein VP39"/>
    <property type="match status" value="1"/>
</dbReference>
<keyword evidence="1" id="KW-1133">Transmembrane helix</keyword>
<dbReference type="Pfam" id="PF13489">
    <property type="entry name" value="Methyltransf_23"/>
    <property type="match status" value="1"/>
</dbReference>
<reference evidence="2 3" key="1">
    <citation type="journal article" date="2015" name="Nature">
        <title>rRNA introns, odd ribosomes, and small enigmatic genomes across a large radiation of phyla.</title>
        <authorList>
            <person name="Brown C.T."/>
            <person name="Hug L.A."/>
            <person name="Thomas B.C."/>
            <person name="Sharon I."/>
            <person name="Castelle C.J."/>
            <person name="Singh A."/>
            <person name="Wilkins M.J."/>
            <person name="Williams K.H."/>
            <person name="Banfield J.F."/>
        </authorList>
    </citation>
    <scope>NUCLEOTIDE SEQUENCE [LARGE SCALE GENOMIC DNA]</scope>
</reference>
<dbReference type="SUPFAM" id="SSF53335">
    <property type="entry name" value="S-adenosyl-L-methionine-dependent methyltransferases"/>
    <property type="match status" value="1"/>
</dbReference>